<comment type="caution">
    <text evidence="1">The sequence shown here is derived from an EMBL/GenBank/DDBJ whole genome shotgun (WGS) entry which is preliminary data.</text>
</comment>
<proteinExistence type="predicted"/>
<dbReference type="AlphaFoldDB" id="S8AM57"/>
<dbReference type="eggNOG" id="ENOG502S8ZR">
    <property type="taxonomic scope" value="Eukaryota"/>
</dbReference>
<organism evidence="1 2">
    <name type="scientific">Dactylellina haptotyla (strain CBS 200.50)</name>
    <name type="common">Nematode-trapping fungus</name>
    <name type="synonym">Monacrosporium haptotylum</name>
    <dbReference type="NCBI Taxonomy" id="1284197"/>
    <lineage>
        <taxon>Eukaryota</taxon>
        <taxon>Fungi</taxon>
        <taxon>Dikarya</taxon>
        <taxon>Ascomycota</taxon>
        <taxon>Pezizomycotina</taxon>
        <taxon>Orbiliomycetes</taxon>
        <taxon>Orbiliales</taxon>
        <taxon>Orbiliaceae</taxon>
        <taxon>Dactylellina</taxon>
    </lineage>
</organism>
<reference evidence="2" key="2">
    <citation type="submission" date="2013-04" db="EMBL/GenBank/DDBJ databases">
        <title>Genomic mechanisms accounting for the adaptation to parasitism in nematode-trapping fungi.</title>
        <authorList>
            <person name="Ahren D.G."/>
        </authorList>
    </citation>
    <scope>NUCLEOTIDE SEQUENCE [LARGE SCALE GENOMIC DNA]</scope>
    <source>
        <strain evidence="2">CBS 200.50</strain>
    </source>
</reference>
<dbReference type="HOGENOM" id="CLU_126158_0_1_1"/>
<dbReference type="OrthoDB" id="273230at2759"/>
<protein>
    <submittedName>
        <fullName evidence="1">Uncharacterized protein</fullName>
    </submittedName>
</protein>
<dbReference type="STRING" id="1284197.S8AM57"/>
<accession>S8AM57</accession>
<dbReference type="EMBL" id="AQGS01000063">
    <property type="protein sequence ID" value="EPS43959.1"/>
    <property type="molecule type" value="Genomic_DNA"/>
</dbReference>
<reference evidence="1 2" key="1">
    <citation type="journal article" date="2013" name="PLoS Genet.">
        <title>Genomic mechanisms accounting for the adaptation to parasitism in nematode-trapping fungi.</title>
        <authorList>
            <person name="Meerupati T."/>
            <person name="Andersson K.M."/>
            <person name="Friman E."/>
            <person name="Kumar D."/>
            <person name="Tunlid A."/>
            <person name="Ahren D."/>
        </authorList>
    </citation>
    <scope>NUCLEOTIDE SEQUENCE [LARGE SCALE GENOMIC DNA]</scope>
    <source>
        <strain evidence="1 2">CBS 200.50</strain>
    </source>
</reference>
<evidence type="ECO:0000313" key="2">
    <source>
        <dbReference type="Proteomes" id="UP000015100"/>
    </source>
</evidence>
<evidence type="ECO:0000313" key="1">
    <source>
        <dbReference type="EMBL" id="EPS43959.1"/>
    </source>
</evidence>
<dbReference type="Proteomes" id="UP000015100">
    <property type="component" value="Unassembled WGS sequence"/>
</dbReference>
<keyword evidence="2" id="KW-1185">Reference proteome</keyword>
<gene>
    <name evidence="1" type="ORF">H072_2128</name>
</gene>
<sequence>MPFRIAQRIARSAAVQLRPRLVARPVLITPLSNPLAHGFPRYYGSATGKRPVDEKVEDLSDLYVSAKDEFEIAVEETEKNTIYARDDRETAREELNKFKQAYEEAIANSSPEDGQEIKTRVGQRLRELDNAVEWLSKADEEEH</sequence>
<name>S8AM57_DACHA</name>